<protein>
    <submittedName>
        <fullName evidence="5">Uncharacterized protein</fullName>
    </submittedName>
</protein>
<comment type="caution">
    <text evidence="5">The sequence shown here is derived from an EMBL/GenBank/DDBJ whole genome shotgun (WGS) entry which is preliminary data.</text>
</comment>
<dbReference type="RefSeq" id="XP_060338095.1">
    <property type="nucleotide sequence ID" value="XM_060479260.1"/>
</dbReference>
<name>A0AA39U698_ARMTA</name>
<dbReference type="Pfam" id="PF10937">
    <property type="entry name" value="Kgd4-YMR31"/>
    <property type="match status" value="1"/>
</dbReference>
<accession>A0AA39U698</accession>
<dbReference type="InterPro" id="IPR020373">
    <property type="entry name" value="Kgd4/YMR-31"/>
</dbReference>
<comment type="subcellular location">
    <subcellularLocation>
        <location evidence="1">Mitochondrion</location>
    </subcellularLocation>
</comment>
<keyword evidence="6" id="KW-1185">Reference proteome</keyword>
<organism evidence="5 6">
    <name type="scientific">Armillaria tabescens</name>
    <name type="common">Ringless honey mushroom</name>
    <name type="synonym">Agaricus tabescens</name>
    <dbReference type="NCBI Taxonomy" id="1929756"/>
    <lineage>
        <taxon>Eukaryota</taxon>
        <taxon>Fungi</taxon>
        <taxon>Dikarya</taxon>
        <taxon>Basidiomycota</taxon>
        <taxon>Agaricomycotina</taxon>
        <taxon>Agaricomycetes</taxon>
        <taxon>Agaricomycetidae</taxon>
        <taxon>Agaricales</taxon>
        <taxon>Marasmiineae</taxon>
        <taxon>Physalacriaceae</taxon>
        <taxon>Desarmillaria</taxon>
    </lineage>
</organism>
<gene>
    <name evidence="5" type="ORF">EV420DRAFT_1684472</name>
</gene>
<evidence type="ECO:0000256" key="4">
    <source>
        <dbReference type="SAM" id="MobiDB-lite"/>
    </source>
</evidence>
<keyword evidence="2" id="KW-0496">Mitochondrion</keyword>
<proteinExistence type="inferred from homology"/>
<evidence type="ECO:0000256" key="1">
    <source>
        <dbReference type="ARBA" id="ARBA00004173"/>
    </source>
</evidence>
<dbReference type="GO" id="GO:0005739">
    <property type="term" value="C:mitochondrion"/>
    <property type="evidence" value="ECO:0007669"/>
    <property type="project" value="UniProtKB-SubCell"/>
</dbReference>
<feature type="region of interest" description="Disordered" evidence="4">
    <location>
        <begin position="43"/>
        <end position="67"/>
    </location>
</feature>
<dbReference type="Proteomes" id="UP001175211">
    <property type="component" value="Unassembled WGS sequence"/>
</dbReference>
<reference evidence="5" key="1">
    <citation type="submission" date="2023-06" db="EMBL/GenBank/DDBJ databases">
        <authorList>
            <consortium name="Lawrence Berkeley National Laboratory"/>
            <person name="Ahrendt S."/>
            <person name="Sahu N."/>
            <person name="Indic B."/>
            <person name="Wong-Bajracharya J."/>
            <person name="Merenyi Z."/>
            <person name="Ke H.-M."/>
            <person name="Monk M."/>
            <person name="Kocsube S."/>
            <person name="Drula E."/>
            <person name="Lipzen A."/>
            <person name="Balint B."/>
            <person name="Henrissat B."/>
            <person name="Andreopoulos B."/>
            <person name="Martin F.M."/>
            <person name="Harder C.B."/>
            <person name="Rigling D."/>
            <person name="Ford K.L."/>
            <person name="Foster G.D."/>
            <person name="Pangilinan J."/>
            <person name="Papanicolaou A."/>
            <person name="Barry K."/>
            <person name="LaButti K."/>
            <person name="Viragh M."/>
            <person name="Koriabine M."/>
            <person name="Yan M."/>
            <person name="Riley R."/>
            <person name="Champramary S."/>
            <person name="Plett K.L."/>
            <person name="Tsai I.J."/>
            <person name="Slot J."/>
            <person name="Sipos G."/>
            <person name="Plett J."/>
            <person name="Nagy L.G."/>
            <person name="Grigoriev I.V."/>
        </authorList>
    </citation>
    <scope>NUCLEOTIDE SEQUENCE</scope>
    <source>
        <strain evidence="5">CCBAS 213</strain>
    </source>
</reference>
<dbReference type="EMBL" id="JAUEPS010000002">
    <property type="protein sequence ID" value="KAK0467820.1"/>
    <property type="molecule type" value="Genomic_DNA"/>
</dbReference>
<evidence type="ECO:0000256" key="3">
    <source>
        <dbReference type="ARBA" id="ARBA00043970"/>
    </source>
</evidence>
<sequence>MKLTLLPFWEHRALPVSSMHPSVRLLSTARTPLIRFLGKRVWPSKPEAPHAHPYGPPELSASFRKASQPAVAQSSSTKTLASGVAFTNFWEAPERFWKHDVNNAEMAAVESGGASLW</sequence>
<evidence type="ECO:0000313" key="5">
    <source>
        <dbReference type="EMBL" id="KAK0467820.1"/>
    </source>
</evidence>
<dbReference type="AlphaFoldDB" id="A0AA39U698"/>
<comment type="similarity">
    <text evidence="3">Belongs to the alpha-ketoglutarate dehydrogenase component 4 family.</text>
</comment>
<dbReference type="GeneID" id="85362808"/>
<dbReference type="GO" id="GO:0006103">
    <property type="term" value="P:2-oxoglutarate metabolic process"/>
    <property type="evidence" value="ECO:0007669"/>
    <property type="project" value="InterPro"/>
</dbReference>
<evidence type="ECO:0000256" key="2">
    <source>
        <dbReference type="ARBA" id="ARBA00023128"/>
    </source>
</evidence>
<evidence type="ECO:0000313" key="6">
    <source>
        <dbReference type="Proteomes" id="UP001175211"/>
    </source>
</evidence>